<dbReference type="Gene3D" id="3.40.50.300">
    <property type="entry name" value="P-loop containing nucleotide triphosphate hydrolases"/>
    <property type="match status" value="1"/>
</dbReference>
<reference evidence="2" key="1">
    <citation type="submission" date="2020-08" db="EMBL/GenBank/DDBJ databases">
        <title>Multicomponent nature underlies the extraordinary mechanical properties of spider dragline silk.</title>
        <authorList>
            <person name="Kono N."/>
            <person name="Nakamura H."/>
            <person name="Mori M."/>
            <person name="Yoshida Y."/>
            <person name="Ohtoshi R."/>
            <person name="Malay A.D."/>
            <person name="Moran D.A.P."/>
            <person name="Tomita M."/>
            <person name="Numata K."/>
            <person name="Arakawa K."/>
        </authorList>
    </citation>
    <scope>NUCLEOTIDE SEQUENCE</scope>
</reference>
<feature type="domain" description="Sulfotransferase" evidence="1">
    <location>
        <begin position="210"/>
        <end position="487"/>
    </location>
</feature>
<name>A0A8X6WVU4_9ARAC</name>
<gene>
    <name evidence="2" type="primary">Chst1</name>
    <name evidence="2" type="ORF">TNIN_214861</name>
</gene>
<dbReference type="Pfam" id="PF00685">
    <property type="entry name" value="Sulfotransfer_1"/>
    <property type="match status" value="1"/>
</dbReference>
<evidence type="ECO:0000259" key="1">
    <source>
        <dbReference type="Pfam" id="PF00685"/>
    </source>
</evidence>
<dbReference type="Proteomes" id="UP000886998">
    <property type="component" value="Unassembled WGS sequence"/>
</dbReference>
<dbReference type="OrthoDB" id="6138663at2759"/>
<dbReference type="GO" id="GO:0001517">
    <property type="term" value="F:N-acetylglucosamine 6-O-sulfotransferase activity"/>
    <property type="evidence" value="ECO:0007669"/>
    <property type="project" value="TreeGrafter"/>
</dbReference>
<dbReference type="GO" id="GO:0006790">
    <property type="term" value="P:sulfur compound metabolic process"/>
    <property type="evidence" value="ECO:0007669"/>
    <property type="project" value="TreeGrafter"/>
</dbReference>
<dbReference type="InterPro" id="IPR027417">
    <property type="entry name" value="P-loop_NTPase"/>
</dbReference>
<dbReference type="PANTHER" id="PTHR10704">
    <property type="entry name" value="CARBOHYDRATE SULFOTRANSFERASE"/>
    <property type="match status" value="1"/>
</dbReference>
<dbReference type="InterPro" id="IPR051135">
    <property type="entry name" value="Gal/GlcNAc/GalNAc_ST"/>
</dbReference>
<evidence type="ECO:0000313" key="3">
    <source>
        <dbReference type="Proteomes" id="UP000886998"/>
    </source>
</evidence>
<keyword evidence="3" id="KW-1185">Reference proteome</keyword>
<dbReference type="SUPFAM" id="SSF52540">
    <property type="entry name" value="P-loop containing nucleoside triphosphate hydrolases"/>
    <property type="match status" value="1"/>
</dbReference>
<dbReference type="PANTHER" id="PTHR10704:SF44">
    <property type="entry name" value="LD35051P-RELATED"/>
    <property type="match status" value="1"/>
</dbReference>
<comment type="caution">
    <text evidence="2">The sequence shown here is derived from an EMBL/GenBank/DDBJ whole genome shotgun (WGS) entry which is preliminary data.</text>
</comment>
<dbReference type="InterPro" id="IPR000863">
    <property type="entry name" value="Sulfotransferase_dom"/>
</dbReference>
<proteinExistence type="predicted"/>
<dbReference type="GO" id="GO:0006044">
    <property type="term" value="P:N-acetylglucosamine metabolic process"/>
    <property type="evidence" value="ECO:0007669"/>
    <property type="project" value="TreeGrafter"/>
</dbReference>
<evidence type="ECO:0000313" key="2">
    <source>
        <dbReference type="EMBL" id="GFY42294.1"/>
    </source>
</evidence>
<sequence length="592" mass="68694">MEIESPDTAISCDERCRISPEIEGLDIIISRCTELVNLPDTDDNQEMKVILRASIDDAQKKKDALVSELRSLPPCTTFNCKDSTNKIHGETGSNLSTTQQRTTQSFPQTIPKSTSLKPIATEKTLKMAKQYREAPIYLINKTDHTEPKVQVRRLPLAKKVSPQSPNPVLINRQERIQEIMKQSSAIHRRATLDPMRSLKSIPLINPEKVTRIIVITYFRAGSSFFGDILQQNWKTFYHFEPLHSMTYDKRIDDEKMPEVFTLFNNVFSCNFTESKEYMQWVMKPKNQFLFAHNLFLWVTCHSNPKVCFNPSFVNAVCMRAPIHVMKVTRLHMRQLRSYFEQNLDMNIKVVHLTRDPRGIVSSRWSLDWCNGTNCSDSGVLCREMDEDIQIFNELQREQPLNFIKVRYEDLSTNPENETEKLFRFLNLPYSTSVKKFLKTHTVGRKSDAKNPYSTRRNSSSMVNSWRERFSYKQILDVQSHCENVLHKLNHSLITSPTQLPYPNGKPKPIVTVETIHHKTWRYNKNPLAKKYLANKGEFAPNSAHPSQLYFNNQSEIFRSNNTNIEVHKSYKFLDNFSVKNDSNKPSSNNAVI</sequence>
<protein>
    <recommendedName>
        <fullName evidence="1">Sulfotransferase domain-containing protein</fullName>
    </recommendedName>
</protein>
<organism evidence="2 3">
    <name type="scientific">Trichonephila inaurata madagascariensis</name>
    <dbReference type="NCBI Taxonomy" id="2747483"/>
    <lineage>
        <taxon>Eukaryota</taxon>
        <taxon>Metazoa</taxon>
        <taxon>Ecdysozoa</taxon>
        <taxon>Arthropoda</taxon>
        <taxon>Chelicerata</taxon>
        <taxon>Arachnida</taxon>
        <taxon>Araneae</taxon>
        <taxon>Araneomorphae</taxon>
        <taxon>Entelegynae</taxon>
        <taxon>Araneoidea</taxon>
        <taxon>Nephilidae</taxon>
        <taxon>Trichonephila</taxon>
        <taxon>Trichonephila inaurata</taxon>
    </lineage>
</organism>
<dbReference type="EMBL" id="BMAV01002985">
    <property type="protein sequence ID" value="GFY42294.1"/>
    <property type="molecule type" value="Genomic_DNA"/>
</dbReference>
<accession>A0A8X6WVU4</accession>
<dbReference type="AlphaFoldDB" id="A0A8X6WVU4"/>